<dbReference type="PANTHER" id="PTHR10412:SF11">
    <property type="entry name" value="MANNOSYL-OLIGOSACCHARIDE GLUCOSIDASE"/>
    <property type="match status" value="1"/>
</dbReference>
<keyword evidence="5" id="KW-0966">Cell projection</keyword>
<dbReference type="Gene3D" id="1.50.10.10">
    <property type="match status" value="1"/>
</dbReference>
<evidence type="ECO:0000259" key="4">
    <source>
        <dbReference type="Pfam" id="PF22422"/>
    </source>
</evidence>
<sequence length="533" mass="59879">MKIDGALNVWGKGQLIAYSGIDGETDYDDGLVLRSREEGGFDLCLPEPGRILLPGGAPRRCFLASDCFELDGIRGVLPECRHLLIEGDGCSADVPAGKLAVLRRGNRLLVGVAAHFRPELIDADIDALLAERKRYFETLPDFGVADPLRLRTLAKAYSQLKGQVNSACGGIPCRWTTPDRWPHRKMWLWDSVFHAVGLRHFDPETARESLRAVLSQQLPDGLIPHMMSPHGHSEVTQPPVLAFGIAAVDETAPDRVFLAEAFPKLERYLDWIFRNRDSDGAGLVEWAIEGDPHCRSGESGMDNSPRFDSAAELDAPDFNSYLSLECETMAAFARKLELPERAAFWQERHERLNGLMNRLLWSEGEGIYMDRDVRGGGLTGVAASAGFLPLICGAPSEEQAAKLLANLRDPERFGTPFRIPSISRRNAEAYAKDMWRGPVWININYLIGLGLERYGFKDEAEKLFADTVREEERMYARYGTFFEFYDDRRECDPPELLRKGKCAPGESPYHQVFFDYGWSATLYIEMVRRLAGR</sequence>
<evidence type="ECO:0000256" key="2">
    <source>
        <dbReference type="ARBA" id="ARBA00022801"/>
    </source>
</evidence>
<reference evidence="5 6" key="1">
    <citation type="submission" date="2019-08" db="EMBL/GenBank/DDBJ databases">
        <title>In-depth cultivation of the pig gut microbiome towards novel bacterial diversity and tailored functional studies.</title>
        <authorList>
            <person name="Wylensek D."/>
            <person name="Hitch T.C.A."/>
            <person name="Clavel T."/>
        </authorList>
    </citation>
    <scope>NUCLEOTIDE SEQUENCE [LARGE SCALE GENOMIC DNA]</scope>
    <source>
        <strain evidence="5 6">BBE-744-WT-12</strain>
    </source>
</reference>
<comment type="similarity">
    <text evidence="1">Belongs to the glycosyl hydrolase 63 family.</text>
</comment>
<dbReference type="AlphaFoldDB" id="A0A844FZV2"/>
<evidence type="ECO:0000313" key="5">
    <source>
        <dbReference type="EMBL" id="MST96837.1"/>
    </source>
</evidence>
<proteinExistence type="inferred from homology"/>
<dbReference type="GO" id="GO:0009311">
    <property type="term" value="P:oligosaccharide metabolic process"/>
    <property type="evidence" value="ECO:0007669"/>
    <property type="project" value="InterPro"/>
</dbReference>
<feature type="domain" description="Mannosylglycerate hydrolase MGH1-like glycoside hydrolase" evidence="4">
    <location>
        <begin position="185"/>
        <end position="486"/>
    </location>
</feature>
<dbReference type="InterPro" id="IPR008928">
    <property type="entry name" value="6-hairpin_glycosidase_sf"/>
</dbReference>
<protein>
    <submittedName>
        <fullName evidence="5">Flagellar biosynthesis protein FlgM</fullName>
    </submittedName>
</protein>
<dbReference type="GO" id="GO:0006487">
    <property type="term" value="P:protein N-linked glycosylation"/>
    <property type="evidence" value="ECO:0007669"/>
    <property type="project" value="TreeGrafter"/>
</dbReference>
<dbReference type="GO" id="GO:0004573">
    <property type="term" value="F:Glc3Man9GlcNAc2 oligosaccharide glucosidase activity"/>
    <property type="evidence" value="ECO:0007669"/>
    <property type="project" value="InterPro"/>
</dbReference>
<keyword evidence="2" id="KW-0378">Hydrolase</keyword>
<dbReference type="InterPro" id="IPR054491">
    <property type="entry name" value="MGH1-like_GH"/>
</dbReference>
<evidence type="ECO:0000313" key="6">
    <source>
        <dbReference type="Proteomes" id="UP000435649"/>
    </source>
</evidence>
<keyword evidence="5" id="KW-0969">Cilium</keyword>
<keyword evidence="5" id="KW-0282">Flagellum</keyword>
<evidence type="ECO:0000256" key="3">
    <source>
        <dbReference type="ARBA" id="ARBA00023295"/>
    </source>
</evidence>
<name>A0A844FZV2_9BACT</name>
<accession>A0A844FZV2</accession>
<dbReference type="EMBL" id="VUNS01000006">
    <property type="protein sequence ID" value="MST96837.1"/>
    <property type="molecule type" value="Genomic_DNA"/>
</dbReference>
<dbReference type="RefSeq" id="WP_106052886.1">
    <property type="nucleotide sequence ID" value="NZ_CALXOB010000005.1"/>
</dbReference>
<dbReference type="InterPro" id="IPR012341">
    <property type="entry name" value="6hp_glycosidase-like_sf"/>
</dbReference>
<dbReference type="Proteomes" id="UP000435649">
    <property type="component" value="Unassembled WGS sequence"/>
</dbReference>
<organism evidence="5 6">
    <name type="scientific">Victivallis lenta</name>
    <dbReference type="NCBI Taxonomy" id="2606640"/>
    <lineage>
        <taxon>Bacteria</taxon>
        <taxon>Pseudomonadati</taxon>
        <taxon>Lentisphaerota</taxon>
        <taxon>Lentisphaeria</taxon>
        <taxon>Victivallales</taxon>
        <taxon>Victivallaceae</taxon>
        <taxon>Victivallis</taxon>
    </lineage>
</organism>
<dbReference type="PANTHER" id="PTHR10412">
    <property type="entry name" value="MANNOSYL-OLIGOSACCHARIDE GLUCOSIDASE"/>
    <property type="match status" value="1"/>
</dbReference>
<keyword evidence="6" id="KW-1185">Reference proteome</keyword>
<keyword evidence="3" id="KW-0326">Glycosidase</keyword>
<evidence type="ECO:0000256" key="1">
    <source>
        <dbReference type="ARBA" id="ARBA00010833"/>
    </source>
</evidence>
<comment type="caution">
    <text evidence="5">The sequence shown here is derived from an EMBL/GenBank/DDBJ whole genome shotgun (WGS) entry which is preliminary data.</text>
</comment>
<dbReference type="Pfam" id="PF22422">
    <property type="entry name" value="MGH1-like_GH"/>
    <property type="match status" value="1"/>
</dbReference>
<dbReference type="SUPFAM" id="SSF48208">
    <property type="entry name" value="Six-hairpin glycosidases"/>
    <property type="match status" value="1"/>
</dbReference>
<gene>
    <name evidence="5" type="ORF">FYJ85_07225</name>
</gene>
<dbReference type="InterPro" id="IPR004888">
    <property type="entry name" value="Glycoside_hydrolase_63"/>
</dbReference>